<reference evidence="2 3" key="1">
    <citation type="submission" date="2020-10" db="EMBL/GenBank/DDBJ databases">
        <title>Plant Genome Project.</title>
        <authorList>
            <person name="Zhang R.-G."/>
        </authorList>
    </citation>
    <scope>NUCLEOTIDE SEQUENCE [LARGE SCALE GENOMIC DNA]</scope>
    <source>
        <strain evidence="2">FAFU-HL-1</strain>
        <tissue evidence="2">Leaf</tissue>
    </source>
</reference>
<organism evidence="2 3">
    <name type="scientific">Salix dunnii</name>
    <dbReference type="NCBI Taxonomy" id="1413687"/>
    <lineage>
        <taxon>Eukaryota</taxon>
        <taxon>Viridiplantae</taxon>
        <taxon>Streptophyta</taxon>
        <taxon>Embryophyta</taxon>
        <taxon>Tracheophyta</taxon>
        <taxon>Spermatophyta</taxon>
        <taxon>Magnoliopsida</taxon>
        <taxon>eudicotyledons</taxon>
        <taxon>Gunneridae</taxon>
        <taxon>Pentapetalae</taxon>
        <taxon>rosids</taxon>
        <taxon>fabids</taxon>
        <taxon>Malpighiales</taxon>
        <taxon>Salicaceae</taxon>
        <taxon>Saliceae</taxon>
        <taxon>Salix</taxon>
    </lineage>
</organism>
<dbReference type="AlphaFoldDB" id="A0A835JQ96"/>
<evidence type="ECO:0000313" key="2">
    <source>
        <dbReference type="EMBL" id="KAF9675407.1"/>
    </source>
</evidence>
<feature type="compositionally biased region" description="Polar residues" evidence="1">
    <location>
        <begin position="52"/>
        <end position="75"/>
    </location>
</feature>
<evidence type="ECO:0000256" key="1">
    <source>
        <dbReference type="SAM" id="MobiDB-lite"/>
    </source>
</evidence>
<proteinExistence type="predicted"/>
<dbReference type="OrthoDB" id="1733797at2759"/>
<dbReference type="Proteomes" id="UP000657918">
    <property type="component" value="Unassembled WGS sequence"/>
</dbReference>
<name>A0A835JQ96_9ROSI</name>
<gene>
    <name evidence="2" type="ORF">SADUNF_Sadunf09G0029200</name>
</gene>
<keyword evidence="3" id="KW-1185">Reference proteome</keyword>
<feature type="region of interest" description="Disordered" evidence="1">
    <location>
        <begin position="47"/>
        <end position="79"/>
    </location>
</feature>
<dbReference type="PANTHER" id="PTHR33738">
    <property type="entry name" value="EMB|CAB82975.1"/>
    <property type="match status" value="1"/>
</dbReference>
<dbReference type="EMBL" id="JADGMS010000009">
    <property type="protein sequence ID" value="KAF9675407.1"/>
    <property type="molecule type" value="Genomic_DNA"/>
</dbReference>
<protein>
    <submittedName>
        <fullName evidence="2">Uncharacterized protein</fullName>
    </submittedName>
</protein>
<evidence type="ECO:0000313" key="3">
    <source>
        <dbReference type="Proteomes" id="UP000657918"/>
    </source>
</evidence>
<accession>A0A835JQ96</accession>
<dbReference type="PANTHER" id="PTHR33738:SF8">
    <property type="entry name" value="OS05G0454500 PROTEIN"/>
    <property type="match status" value="1"/>
</dbReference>
<comment type="caution">
    <text evidence="2">The sequence shown here is derived from an EMBL/GenBank/DDBJ whole genome shotgun (WGS) entry which is preliminary data.</text>
</comment>
<sequence>MDSSKQGACSSSSSSSSFTANLFGTTESAPVSSAGVFASMFPPPSTVLGRKSSGSEVTGSWQKQSYGNQTRNPKQGSPDRLLLPDNALELVMCLLVHLEFSSILSRKMREKMILTAATLTVLPEEIGGKVRFIIRIVLPLANEFSTYFLRNSGGLCNNYERNVCIFKNRYLVNCDEAMWSLICLWLRLIEQLQCLGIVTETFGIAAGFLDVLKVCFSYCFLLKDLSSSLPERFKPTSEYEPASP</sequence>